<evidence type="ECO:0000256" key="3">
    <source>
        <dbReference type="ARBA" id="ARBA00023015"/>
    </source>
</evidence>
<dbReference type="GO" id="GO:0005634">
    <property type="term" value="C:nucleus"/>
    <property type="evidence" value="ECO:0007669"/>
    <property type="project" value="UniProtKB-SubCell"/>
</dbReference>
<dbReference type="GO" id="GO:0003700">
    <property type="term" value="F:DNA-binding transcription factor activity"/>
    <property type="evidence" value="ECO:0007669"/>
    <property type="project" value="InterPro"/>
</dbReference>
<evidence type="ECO:0000313" key="8">
    <source>
        <dbReference type="EMBL" id="KAJ8542306.1"/>
    </source>
</evidence>
<keyword evidence="4" id="KW-0238">DNA-binding</keyword>
<dbReference type="PANTHER" id="PTHR31221">
    <property type="entry name" value="WRKY TRANSCRIPTION FACTOR PROTEIN 1-RELATED"/>
    <property type="match status" value="1"/>
</dbReference>
<dbReference type="Proteomes" id="UP001152561">
    <property type="component" value="Unassembled WGS sequence"/>
</dbReference>
<dbReference type="GO" id="GO:0043565">
    <property type="term" value="F:sequence-specific DNA binding"/>
    <property type="evidence" value="ECO:0007669"/>
    <property type="project" value="InterPro"/>
</dbReference>
<dbReference type="Pfam" id="PF03106">
    <property type="entry name" value="WRKY"/>
    <property type="match status" value="2"/>
</dbReference>
<evidence type="ECO:0000256" key="5">
    <source>
        <dbReference type="ARBA" id="ARBA00023163"/>
    </source>
</evidence>
<dbReference type="PANTHER" id="PTHR31221:SF360">
    <property type="entry name" value="WRKY DOMAIN-CONTAINING PROTEIN"/>
    <property type="match status" value="1"/>
</dbReference>
<comment type="caution">
    <text evidence="8">The sequence shown here is derived from an EMBL/GenBank/DDBJ whole genome shotgun (WGS) entry which is preliminary data.</text>
</comment>
<keyword evidence="2" id="KW-0677">Repeat</keyword>
<proteinExistence type="predicted"/>
<dbReference type="SUPFAM" id="SSF118290">
    <property type="entry name" value="WRKY DNA-binding domain"/>
    <property type="match status" value="2"/>
</dbReference>
<dbReference type="PROSITE" id="PS50811">
    <property type="entry name" value="WRKY"/>
    <property type="match status" value="2"/>
</dbReference>
<dbReference type="EMBL" id="JAJAGQ010000015">
    <property type="protein sequence ID" value="KAJ8542306.1"/>
    <property type="molecule type" value="Genomic_DNA"/>
</dbReference>
<dbReference type="AlphaFoldDB" id="A0A9Q1LQG2"/>
<keyword evidence="9" id="KW-1185">Reference proteome</keyword>
<gene>
    <name evidence="8" type="ORF">K7X08_017172</name>
</gene>
<comment type="subcellular location">
    <subcellularLocation>
        <location evidence="1">Nucleus</location>
    </subcellularLocation>
</comment>
<evidence type="ECO:0000256" key="2">
    <source>
        <dbReference type="ARBA" id="ARBA00022737"/>
    </source>
</evidence>
<dbReference type="OrthoDB" id="2021103at2759"/>
<accession>A0A9Q1LQG2</accession>
<evidence type="ECO:0000256" key="6">
    <source>
        <dbReference type="ARBA" id="ARBA00023242"/>
    </source>
</evidence>
<dbReference type="Gene3D" id="2.20.25.80">
    <property type="entry name" value="WRKY domain"/>
    <property type="match status" value="2"/>
</dbReference>
<dbReference type="SMART" id="SM00774">
    <property type="entry name" value="WRKY"/>
    <property type="match status" value="2"/>
</dbReference>
<feature type="domain" description="WRKY" evidence="7">
    <location>
        <begin position="281"/>
        <end position="311"/>
    </location>
</feature>
<dbReference type="InterPro" id="IPR044810">
    <property type="entry name" value="WRKY_plant"/>
</dbReference>
<dbReference type="InterPro" id="IPR003657">
    <property type="entry name" value="WRKY_dom"/>
</dbReference>
<sequence length="311" mass="35348">MSSPPCQPNFLTIPPGISPATLLDSMMMLPKSLVPTEINVPQTLNYIESTNNQIPQQQEFTKKENKFEQRGIFSTSISPINSSDDGYTWRKYGQKHVKGSNFPRSYYKCTQQNCPVRKKVECAPNGQVIEIVYNGAHNHPKTQHLRRKTMDDAYVVSQENGSSVWRNDQQFEYNKDVTNYNGLERTSSASVLSDVSDPMLSNNPKSMNVFESEGTPELCSTLTSFDVEDEDLATQEGDFLGDGVNEYELEQKRRKKESYSPEPSLLSRTVREPKVVLQVESEIDILEDGYRWRKYGQKVVKGNPNPRVQAT</sequence>
<evidence type="ECO:0000256" key="1">
    <source>
        <dbReference type="ARBA" id="ARBA00004123"/>
    </source>
</evidence>
<evidence type="ECO:0000259" key="7">
    <source>
        <dbReference type="PROSITE" id="PS50811"/>
    </source>
</evidence>
<evidence type="ECO:0000313" key="9">
    <source>
        <dbReference type="Proteomes" id="UP001152561"/>
    </source>
</evidence>
<name>A0A9Q1LQG2_9SOLA</name>
<feature type="domain" description="WRKY" evidence="7">
    <location>
        <begin position="78"/>
        <end position="142"/>
    </location>
</feature>
<organism evidence="8 9">
    <name type="scientific">Anisodus acutangulus</name>
    <dbReference type="NCBI Taxonomy" id="402998"/>
    <lineage>
        <taxon>Eukaryota</taxon>
        <taxon>Viridiplantae</taxon>
        <taxon>Streptophyta</taxon>
        <taxon>Embryophyta</taxon>
        <taxon>Tracheophyta</taxon>
        <taxon>Spermatophyta</taxon>
        <taxon>Magnoliopsida</taxon>
        <taxon>eudicotyledons</taxon>
        <taxon>Gunneridae</taxon>
        <taxon>Pentapetalae</taxon>
        <taxon>asterids</taxon>
        <taxon>lamiids</taxon>
        <taxon>Solanales</taxon>
        <taxon>Solanaceae</taxon>
        <taxon>Solanoideae</taxon>
        <taxon>Hyoscyameae</taxon>
        <taxon>Anisodus</taxon>
    </lineage>
</organism>
<keyword evidence="6" id="KW-0539">Nucleus</keyword>
<dbReference type="InterPro" id="IPR036576">
    <property type="entry name" value="WRKY_dom_sf"/>
</dbReference>
<protein>
    <recommendedName>
        <fullName evidence="7">WRKY domain-containing protein</fullName>
    </recommendedName>
</protein>
<reference evidence="9" key="1">
    <citation type="journal article" date="2023" name="Proc. Natl. Acad. Sci. U.S.A.">
        <title>Genomic and structural basis for evolution of tropane alkaloid biosynthesis.</title>
        <authorList>
            <person name="Wanga Y.-J."/>
            <person name="Taina T."/>
            <person name="Yua J.-Y."/>
            <person name="Lia J."/>
            <person name="Xua B."/>
            <person name="Chenc J."/>
            <person name="D'Auriad J.C."/>
            <person name="Huanga J.-P."/>
            <person name="Huanga S.-X."/>
        </authorList>
    </citation>
    <scope>NUCLEOTIDE SEQUENCE [LARGE SCALE GENOMIC DNA]</scope>
    <source>
        <strain evidence="9">cv. KIB-2019</strain>
    </source>
</reference>
<evidence type="ECO:0000256" key="4">
    <source>
        <dbReference type="ARBA" id="ARBA00023125"/>
    </source>
</evidence>
<keyword evidence="3" id="KW-0805">Transcription regulation</keyword>
<keyword evidence="5" id="KW-0804">Transcription</keyword>
<dbReference type="FunFam" id="2.20.25.80:FF:000006">
    <property type="entry name" value="WRKY transcription factor"/>
    <property type="match status" value="1"/>
</dbReference>